<dbReference type="InterPro" id="IPR050294">
    <property type="entry name" value="RnfB_subfamily"/>
</dbReference>
<keyword evidence="4" id="KW-0997">Cell inner membrane</keyword>
<dbReference type="PROSITE" id="PS00198">
    <property type="entry name" value="4FE4S_FER_1"/>
    <property type="match status" value="2"/>
</dbReference>
<dbReference type="InterPro" id="IPR017896">
    <property type="entry name" value="4Fe4S_Fe-S-bd"/>
</dbReference>
<dbReference type="Gene3D" id="3.30.70.20">
    <property type="match status" value="2"/>
</dbReference>
<evidence type="ECO:0000256" key="12">
    <source>
        <dbReference type="SAM" id="MobiDB-lite"/>
    </source>
</evidence>
<feature type="domain" description="4Fe-4S ferredoxin-type" evidence="13">
    <location>
        <begin position="90"/>
        <end position="119"/>
    </location>
</feature>
<evidence type="ECO:0000313" key="16">
    <source>
        <dbReference type="Proteomes" id="UP001251857"/>
    </source>
</evidence>
<feature type="region of interest" description="Disordered" evidence="12">
    <location>
        <begin position="187"/>
        <end position="228"/>
    </location>
</feature>
<evidence type="ECO:0000256" key="3">
    <source>
        <dbReference type="ARBA" id="ARBA00022485"/>
    </source>
</evidence>
<dbReference type="EMBL" id="JAVRIB010000009">
    <property type="protein sequence ID" value="MDT0635329.1"/>
    <property type="molecule type" value="Genomic_DNA"/>
</dbReference>
<dbReference type="Proteomes" id="UP001251857">
    <property type="component" value="Unassembled WGS sequence"/>
</dbReference>
<evidence type="ECO:0000256" key="9">
    <source>
        <dbReference type="ARBA" id="ARBA00023004"/>
    </source>
</evidence>
<keyword evidence="7" id="KW-1278">Translocase</keyword>
<gene>
    <name evidence="15" type="ORF">RM532_10215</name>
</gene>
<dbReference type="InterPro" id="IPR010207">
    <property type="entry name" value="Elect_transpt_cplx_RnfB/RsxB"/>
</dbReference>
<evidence type="ECO:0000256" key="8">
    <source>
        <dbReference type="ARBA" id="ARBA00022982"/>
    </source>
</evidence>
<organism evidence="15 16">
    <name type="scientific">Spectribacter hydrogenoxidans</name>
    <dbReference type="NCBI Taxonomy" id="3075608"/>
    <lineage>
        <taxon>Bacteria</taxon>
        <taxon>Pseudomonadati</taxon>
        <taxon>Pseudomonadota</taxon>
        <taxon>Gammaproteobacteria</taxon>
        <taxon>Salinisphaerales</taxon>
        <taxon>Salinisphaeraceae</taxon>
        <taxon>Spectribacter</taxon>
    </lineage>
</organism>
<evidence type="ECO:0000256" key="5">
    <source>
        <dbReference type="ARBA" id="ARBA00022723"/>
    </source>
</evidence>
<keyword evidence="11" id="KW-0472">Membrane</keyword>
<evidence type="ECO:0000256" key="11">
    <source>
        <dbReference type="ARBA" id="ARBA00023136"/>
    </source>
</evidence>
<accession>A0ABU3C1T8</accession>
<evidence type="ECO:0000256" key="1">
    <source>
        <dbReference type="ARBA" id="ARBA00022448"/>
    </source>
</evidence>
<evidence type="ECO:0000256" key="10">
    <source>
        <dbReference type="ARBA" id="ARBA00023014"/>
    </source>
</evidence>
<evidence type="ECO:0000256" key="2">
    <source>
        <dbReference type="ARBA" id="ARBA00022475"/>
    </source>
</evidence>
<dbReference type="PROSITE" id="PS51379">
    <property type="entry name" value="4FE4S_FER_2"/>
    <property type="match status" value="2"/>
</dbReference>
<evidence type="ECO:0000259" key="14">
    <source>
        <dbReference type="PROSITE" id="PS51656"/>
    </source>
</evidence>
<evidence type="ECO:0000256" key="4">
    <source>
        <dbReference type="ARBA" id="ARBA00022519"/>
    </source>
</evidence>
<keyword evidence="3" id="KW-0004">4Fe-4S</keyword>
<feature type="domain" description="4Fe-4S ferredoxin-type" evidence="13">
    <location>
        <begin position="120"/>
        <end position="149"/>
    </location>
</feature>
<protein>
    <submittedName>
        <fullName evidence="15">RnfABCDGE type electron transport complex subunit B</fullName>
    </submittedName>
</protein>
<dbReference type="PANTHER" id="PTHR42859:SF3">
    <property type="entry name" value="ION-TRANSLOCATING OXIDOREDUCTASE COMPLEX SUBUNIT B"/>
    <property type="match status" value="1"/>
</dbReference>
<keyword evidence="10" id="KW-0411">Iron-sulfur</keyword>
<sequence length="228" mass="25124">MGERKNLLRNLERHRTVSLADKLDALLPQTQCTRCGYDGCRPYAEAIACGEADINRCPPGGETTMQKLAALTGNQEKPIDPDCGEVPQPMVAFIREDECIGCTKCIQVCPVDAIVGAPKLMHTVIADECTGCELCVPACPVDCIDMPAAADGEGQVHWPPETADDEDRAARARQRFDARNQRLARLKAERAERRARRRRVRGNDQTASDNRRSDIAAAIARAKAKRDR</sequence>
<keyword evidence="6" id="KW-0677">Repeat</keyword>
<reference evidence="15 16" key="1">
    <citation type="submission" date="2023-09" db="EMBL/GenBank/DDBJ databases">
        <authorList>
            <person name="Rey-Velasco X."/>
        </authorList>
    </citation>
    <scope>NUCLEOTIDE SEQUENCE [LARGE SCALE GENOMIC DNA]</scope>
    <source>
        <strain evidence="15 16">W335</strain>
    </source>
</reference>
<dbReference type="Pfam" id="PF14697">
    <property type="entry name" value="Fer4_21"/>
    <property type="match status" value="1"/>
</dbReference>
<dbReference type="PANTHER" id="PTHR42859">
    <property type="entry name" value="OXIDOREDUCTASE"/>
    <property type="match status" value="1"/>
</dbReference>
<evidence type="ECO:0000256" key="7">
    <source>
        <dbReference type="ARBA" id="ARBA00022967"/>
    </source>
</evidence>
<dbReference type="Gene3D" id="1.10.15.40">
    <property type="entry name" value="Electron transport complex subunit B, putative Fe-S cluster"/>
    <property type="match status" value="1"/>
</dbReference>
<dbReference type="InterPro" id="IPR007202">
    <property type="entry name" value="4Fe-4S_dom"/>
</dbReference>
<keyword evidence="8" id="KW-0249">Electron transport</keyword>
<dbReference type="SUPFAM" id="SSF54862">
    <property type="entry name" value="4Fe-4S ferredoxins"/>
    <property type="match status" value="1"/>
</dbReference>
<keyword evidence="5" id="KW-0479">Metal-binding</keyword>
<proteinExistence type="predicted"/>
<evidence type="ECO:0000256" key="6">
    <source>
        <dbReference type="ARBA" id="ARBA00022737"/>
    </source>
</evidence>
<keyword evidence="9" id="KW-0408">Iron</keyword>
<evidence type="ECO:0000259" key="13">
    <source>
        <dbReference type="PROSITE" id="PS51379"/>
    </source>
</evidence>
<dbReference type="NCBIfam" id="TIGR01944">
    <property type="entry name" value="rnfB"/>
    <property type="match status" value="1"/>
</dbReference>
<feature type="domain" description="4Fe-4S" evidence="14">
    <location>
        <begin position="15"/>
        <end position="74"/>
    </location>
</feature>
<evidence type="ECO:0000313" key="15">
    <source>
        <dbReference type="EMBL" id="MDT0635329.1"/>
    </source>
</evidence>
<name>A0ABU3C1T8_9GAMM</name>
<keyword evidence="16" id="KW-1185">Reference proteome</keyword>
<dbReference type="RefSeq" id="WP_311653224.1">
    <property type="nucleotide sequence ID" value="NZ_JAVRIB010000009.1"/>
</dbReference>
<comment type="caution">
    <text evidence="15">The sequence shown here is derived from an EMBL/GenBank/DDBJ whole genome shotgun (WGS) entry which is preliminary data.</text>
</comment>
<keyword evidence="1" id="KW-0813">Transport</keyword>
<dbReference type="PROSITE" id="PS51656">
    <property type="entry name" value="4FE4S"/>
    <property type="match status" value="1"/>
</dbReference>
<keyword evidence="2" id="KW-1003">Cell membrane</keyword>
<dbReference type="Pfam" id="PF04060">
    <property type="entry name" value="FeS"/>
    <property type="match status" value="1"/>
</dbReference>
<dbReference type="InterPro" id="IPR017900">
    <property type="entry name" value="4Fe4S_Fe_S_CS"/>
</dbReference>